<dbReference type="InterPro" id="IPR021835">
    <property type="entry name" value="DUF3427"/>
</dbReference>
<dbReference type="CDD" id="cd18032">
    <property type="entry name" value="DEXHc_RE_I_III_res"/>
    <property type="match status" value="1"/>
</dbReference>
<dbReference type="Gene3D" id="3.30.870.10">
    <property type="entry name" value="Endonuclease Chain A"/>
    <property type="match status" value="1"/>
</dbReference>
<keyword evidence="3" id="KW-0378">Hydrolase</keyword>
<feature type="domain" description="Helicase ATP-binding" evidence="1">
    <location>
        <begin position="231"/>
        <end position="382"/>
    </location>
</feature>
<dbReference type="GO" id="GO:0004386">
    <property type="term" value="F:helicase activity"/>
    <property type="evidence" value="ECO:0007669"/>
    <property type="project" value="UniProtKB-KW"/>
</dbReference>
<dbReference type="PROSITE" id="PS51194">
    <property type="entry name" value="HELICASE_CTER"/>
    <property type="match status" value="1"/>
</dbReference>
<dbReference type="PANTHER" id="PTHR47396:SF1">
    <property type="entry name" value="ATP-DEPENDENT HELICASE IRC3-RELATED"/>
    <property type="match status" value="1"/>
</dbReference>
<dbReference type="PROSITE" id="PS51192">
    <property type="entry name" value="HELICASE_ATP_BIND_1"/>
    <property type="match status" value="1"/>
</dbReference>
<evidence type="ECO:0000313" key="3">
    <source>
        <dbReference type="EMBL" id="QOV20368.1"/>
    </source>
</evidence>
<dbReference type="AlphaFoldDB" id="A0A7M2RJQ8"/>
<dbReference type="EMBL" id="CP063304">
    <property type="protein sequence ID" value="QOV20368.1"/>
    <property type="molecule type" value="Genomic_DNA"/>
</dbReference>
<dbReference type="InterPro" id="IPR014001">
    <property type="entry name" value="Helicase_ATP-bd"/>
</dbReference>
<dbReference type="InterPro" id="IPR006935">
    <property type="entry name" value="Helicase/UvrB_N"/>
</dbReference>
<dbReference type="SUPFAM" id="SSF56024">
    <property type="entry name" value="Phospholipase D/nuclease"/>
    <property type="match status" value="1"/>
</dbReference>
<dbReference type="GO" id="GO:0005829">
    <property type="term" value="C:cytosol"/>
    <property type="evidence" value="ECO:0007669"/>
    <property type="project" value="TreeGrafter"/>
</dbReference>
<dbReference type="REBASE" id="452525">
    <property type="entry name" value="BspLZLJ3ORF5320P"/>
</dbReference>
<dbReference type="Pfam" id="PF11907">
    <property type="entry name" value="DUF3427"/>
    <property type="match status" value="1"/>
</dbReference>
<dbReference type="InterPro" id="IPR058403">
    <property type="entry name" value="DUF8090"/>
</dbReference>
<dbReference type="GO" id="GO:0005524">
    <property type="term" value="F:ATP binding"/>
    <property type="evidence" value="ECO:0007669"/>
    <property type="project" value="InterPro"/>
</dbReference>
<dbReference type="Pfam" id="PF26350">
    <property type="entry name" value="DUF8090"/>
    <property type="match status" value="1"/>
</dbReference>
<dbReference type="InterPro" id="IPR025202">
    <property type="entry name" value="PLD-like_dom"/>
</dbReference>
<protein>
    <submittedName>
        <fullName evidence="3">DEAD/DEAH box helicase</fullName>
    </submittedName>
</protein>
<dbReference type="SUPFAM" id="SSF52540">
    <property type="entry name" value="P-loop containing nucleoside triphosphate hydrolases"/>
    <property type="match status" value="1"/>
</dbReference>
<dbReference type="Proteomes" id="UP000593601">
    <property type="component" value="Chromosome"/>
</dbReference>
<dbReference type="SMART" id="SM00487">
    <property type="entry name" value="DEXDc"/>
    <property type="match status" value="1"/>
</dbReference>
<dbReference type="InterPro" id="IPR050742">
    <property type="entry name" value="Helicase_Restrict-Modif_Enz"/>
</dbReference>
<dbReference type="GO" id="GO:0016787">
    <property type="term" value="F:hydrolase activity"/>
    <property type="evidence" value="ECO:0007669"/>
    <property type="project" value="InterPro"/>
</dbReference>
<evidence type="ECO:0000313" key="4">
    <source>
        <dbReference type="Proteomes" id="UP000593601"/>
    </source>
</evidence>
<reference evidence="3 4" key="1">
    <citation type="submission" date="2020-10" db="EMBL/GenBank/DDBJ databases">
        <title>Blautia liquoris sp.nov., isolated from the mud in a fermentation cellar used for the production of Chinese strong-flavoured liquor.</title>
        <authorList>
            <person name="Lu L."/>
        </authorList>
    </citation>
    <scope>NUCLEOTIDE SEQUENCE [LARGE SCALE GENOMIC DNA]</scope>
    <source>
        <strain evidence="3 4">LZLJ-3</strain>
    </source>
</reference>
<sequence>MNNIVLNLENAVSTGLFDQSVRSDDTLRPRLLYNDIHKGNNILVELEQNLLDCDSFWFSVAFITKSGLVVLKETLRELDKNNIKGHILTTDYLSFSEPDAFRELLRFSNLKVRVYTRENFHTKGYMFTKDGLRTFIVGSSNLTQGALKANKEWNLKITSLEQGKLIQETEDEFQVMWDQSVTLTEEWITDIYERVYINRKKERKAQKIERIRTYTLEPNMMQREATKALINLRKENSKKAILISATGTGKTYLSAFDVRNFKPHKMLFLVHREQILKQAMESFKDVLGEHIDAGLLSGNYHDFKSDYLFSTIQTMSKSEMMKRYKPDYFDYIVIDETHKAGANSYLKIIDYFKPKFLLGMTASPERTDGFDIFCLFDHNVAYEIRLQQAMEEDLLCPFHYFGVTALTVDGNTIDDNTEFRYLVSEERVTNIIEKAEFYGFSGDRVRGLIFCSKNEEARELSHSFNKKGYQTVSLSGADSQEKREICIDRLEKREREGGLDYIFTVDIFNEGVDIPQVNQVIMLRPTESSIIFVQQLGRGLRKAEDKEYVVVIDFIGNYQKNFLIPLALSGDRTYNKDSIRKYVAEGNRVIPGCSTVHFDEITKKRIYSAIDAANFNDIRFLKENYQQLKYRLGRIPKMIDFDKYGEMDVMHIIENKSLGSYYKFLMKYEKDYEVRLNPKEEKTIEFISKKFASGKRIHELLLLKRMIYYPNNLFALLKRDLKQYYQIEMEEKTVVNIENIMTNEFSTGSAKKTYQDCVLIRPDGKDFSISESYAEMLGNPNFHHIVEEIIDFGITRYNAGYSDRYMDTNLQLYCKYTYEDVCRLLDWKKGEVPLNISGYKYDEDTKTYPIFINYDKENDIQDTIRYEDRFQDSSTLLAISKSGRTIESKDVTIALHAKELDVDLELFVRKNKDDNISKEFYYLGRMYATGKVKEFTMPNTSKTAVEIQYKLCTPVRDDLYEYITG</sequence>
<keyword evidence="4" id="KW-1185">Reference proteome</keyword>
<proteinExistence type="predicted"/>
<dbReference type="Gene3D" id="3.40.50.300">
    <property type="entry name" value="P-loop containing nucleotide triphosphate hydrolases"/>
    <property type="match status" value="2"/>
</dbReference>
<dbReference type="Pfam" id="PF13091">
    <property type="entry name" value="PLDc_2"/>
    <property type="match status" value="1"/>
</dbReference>
<dbReference type="SMART" id="SM00490">
    <property type="entry name" value="HELICc"/>
    <property type="match status" value="1"/>
</dbReference>
<feature type="domain" description="Helicase C-terminal" evidence="2">
    <location>
        <begin position="433"/>
        <end position="587"/>
    </location>
</feature>
<dbReference type="RefSeq" id="WP_193736688.1">
    <property type="nucleotide sequence ID" value="NZ_CP063304.1"/>
</dbReference>
<keyword evidence="3" id="KW-0067">ATP-binding</keyword>
<dbReference type="InterPro" id="IPR001650">
    <property type="entry name" value="Helicase_C-like"/>
</dbReference>
<dbReference type="InterPro" id="IPR027417">
    <property type="entry name" value="P-loop_NTPase"/>
</dbReference>
<dbReference type="GO" id="GO:0003677">
    <property type="term" value="F:DNA binding"/>
    <property type="evidence" value="ECO:0007669"/>
    <property type="project" value="InterPro"/>
</dbReference>
<evidence type="ECO:0000259" key="2">
    <source>
        <dbReference type="PROSITE" id="PS51194"/>
    </source>
</evidence>
<name>A0A7M2RJQ8_9FIRM</name>
<organism evidence="3 4">
    <name type="scientific">Blautia liquoris</name>
    <dbReference type="NCBI Taxonomy" id="2779518"/>
    <lineage>
        <taxon>Bacteria</taxon>
        <taxon>Bacillati</taxon>
        <taxon>Bacillota</taxon>
        <taxon>Clostridia</taxon>
        <taxon>Lachnospirales</taxon>
        <taxon>Lachnospiraceae</taxon>
        <taxon>Blautia</taxon>
    </lineage>
</organism>
<dbReference type="Pfam" id="PF04851">
    <property type="entry name" value="ResIII"/>
    <property type="match status" value="1"/>
</dbReference>
<dbReference type="CDD" id="cd09204">
    <property type="entry name" value="PLDc_N_DEXD_b2"/>
    <property type="match status" value="1"/>
</dbReference>
<accession>A0A7M2RJQ8</accession>
<keyword evidence="3" id="KW-0347">Helicase</keyword>
<dbReference type="CDD" id="cd18799">
    <property type="entry name" value="SF2_C_EcoAI-like"/>
    <property type="match status" value="1"/>
</dbReference>
<evidence type="ECO:0000259" key="1">
    <source>
        <dbReference type="PROSITE" id="PS51192"/>
    </source>
</evidence>
<keyword evidence="3" id="KW-0547">Nucleotide-binding</keyword>
<dbReference type="KEGG" id="bliq:INP51_05320"/>
<gene>
    <name evidence="3" type="ORF">INP51_05320</name>
</gene>
<dbReference type="PANTHER" id="PTHR47396">
    <property type="entry name" value="TYPE I RESTRICTION ENZYME ECOKI R PROTEIN"/>
    <property type="match status" value="1"/>
</dbReference>
<dbReference type="Pfam" id="PF00271">
    <property type="entry name" value="Helicase_C"/>
    <property type="match status" value="1"/>
</dbReference>